<dbReference type="EMBL" id="CM043795">
    <property type="protein sequence ID" value="KAI4817751.1"/>
    <property type="molecule type" value="Genomic_DNA"/>
</dbReference>
<keyword evidence="2" id="KW-1185">Reference proteome</keyword>
<evidence type="ECO:0000313" key="2">
    <source>
        <dbReference type="Proteomes" id="UP001057452"/>
    </source>
</evidence>
<proteinExistence type="predicted"/>
<feature type="non-terminal residue" evidence="1">
    <location>
        <position position="140"/>
    </location>
</feature>
<feature type="non-terminal residue" evidence="1">
    <location>
        <position position="1"/>
    </location>
</feature>
<dbReference type="Proteomes" id="UP001057452">
    <property type="component" value="Chromosome 11"/>
</dbReference>
<organism evidence="1 2">
    <name type="scientific">Chaenocephalus aceratus</name>
    <name type="common">Blackfin icefish</name>
    <name type="synonym">Chaenichthys aceratus</name>
    <dbReference type="NCBI Taxonomy" id="36190"/>
    <lineage>
        <taxon>Eukaryota</taxon>
        <taxon>Metazoa</taxon>
        <taxon>Chordata</taxon>
        <taxon>Craniata</taxon>
        <taxon>Vertebrata</taxon>
        <taxon>Euteleostomi</taxon>
        <taxon>Actinopterygii</taxon>
        <taxon>Neopterygii</taxon>
        <taxon>Teleostei</taxon>
        <taxon>Neoteleostei</taxon>
        <taxon>Acanthomorphata</taxon>
        <taxon>Eupercaria</taxon>
        <taxon>Perciformes</taxon>
        <taxon>Notothenioidei</taxon>
        <taxon>Channichthyidae</taxon>
        <taxon>Chaenocephalus</taxon>
    </lineage>
</organism>
<comment type="caution">
    <text evidence="1">The sequence shown here is derived from an EMBL/GenBank/DDBJ whole genome shotgun (WGS) entry which is preliminary data.</text>
</comment>
<reference evidence="1" key="1">
    <citation type="submission" date="2022-05" db="EMBL/GenBank/DDBJ databases">
        <title>Chromosome-level genome of Chaenocephalus aceratus.</title>
        <authorList>
            <person name="Park H."/>
        </authorList>
    </citation>
    <scope>NUCLEOTIDE SEQUENCE</scope>
    <source>
        <strain evidence="1">KU_202001</strain>
    </source>
</reference>
<sequence length="140" mass="15479">SFFEIHLNIPVEPGRGHTTSCRMALFENGKFCWFIVPSRPTTKTQHGFDHRQDNNTGFRDGYSKELLSGFQPGGGISRCRNVSVNTLSGIITLKSQQTLNPTPELLHPLLTDIIPQPRHKAAQGHGAQRGRHRGRVGGLA</sequence>
<gene>
    <name evidence="1" type="ORF">KUCAC02_011128</name>
</gene>
<protein>
    <submittedName>
        <fullName evidence="1">Uncharacterized protein</fullName>
    </submittedName>
</protein>
<accession>A0ACB9WVU9</accession>
<evidence type="ECO:0000313" key="1">
    <source>
        <dbReference type="EMBL" id="KAI4817751.1"/>
    </source>
</evidence>
<name>A0ACB9WVU9_CHAAC</name>